<accession>A0A139ALT5</accession>
<dbReference type="EMBL" id="KQ965746">
    <property type="protein sequence ID" value="KXS17648.1"/>
    <property type="molecule type" value="Genomic_DNA"/>
</dbReference>
<reference evidence="2 3" key="1">
    <citation type="journal article" date="2015" name="Genome Biol. Evol.">
        <title>Phylogenomic analyses indicate that early fungi evolved digesting cell walls of algal ancestors of land plants.</title>
        <authorList>
            <person name="Chang Y."/>
            <person name="Wang S."/>
            <person name="Sekimoto S."/>
            <person name="Aerts A.L."/>
            <person name="Choi C."/>
            <person name="Clum A."/>
            <person name="LaButti K.M."/>
            <person name="Lindquist E.A."/>
            <person name="Yee Ngan C."/>
            <person name="Ohm R.A."/>
            <person name="Salamov A.A."/>
            <person name="Grigoriev I.V."/>
            <person name="Spatafora J.W."/>
            <person name="Berbee M.L."/>
        </authorList>
    </citation>
    <scope>NUCLEOTIDE SEQUENCE [LARGE SCALE GENOMIC DNA]</scope>
    <source>
        <strain evidence="2 3">JEL478</strain>
    </source>
</reference>
<feature type="region of interest" description="Disordered" evidence="1">
    <location>
        <begin position="682"/>
        <end position="706"/>
    </location>
</feature>
<feature type="region of interest" description="Disordered" evidence="1">
    <location>
        <begin position="266"/>
        <end position="330"/>
    </location>
</feature>
<dbReference type="PANTHER" id="PTHR21705:SF11">
    <property type="entry name" value="FHIP FAMILY PROTEIN CG3558"/>
    <property type="match status" value="1"/>
</dbReference>
<protein>
    <submittedName>
        <fullName evidence="2">Uncharacterized protein</fullName>
    </submittedName>
</protein>
<proteinExistence type="predicted"/>
<dbReference type="AlphaFoldDB" id="A0A139ALT5"/>
<name>A0A139ALT5_GONPJ</name>
<keyword evidence="3" id="KW-1185">Reference proteome</keyword>
<evidence type="ECO:0000313" key="2">
    <source>
        <dbReference type="EMBL" id="KXS17648.1"/>
    </source>
</evidence>
<feature type="compositionally biased region" description="Pro residues" evidence="1">
    <location>
        <begin position="237"/>
        <end position="246"/>
    </location>
</feature>
<feature type="compositionally biased region" description="Low complexity" evidence="1">
    <location>
        <begin position="284"/>
        <end position="298"/>
    </location>
</feature>
<dbReference type="InterPro" id="IPR019384">
    <property type="entry name" value="FHIP"/>
</dbReference>
<dbReference type="STRING" id="1344416.A0A139ALT5"/>
<organism evidence="2 3">
    <name type="scientific">Gonapodya prolifera (strain JEL478)</name>
    <name type="common">Monoblepharis prolifera</name>
    <dbReference type="NCBI Taxonomy" id="1344416"/>
    <lineage>
        <taxon>Eukaryota</taxon>
        <taxon>Fungi</taxon>
        <taxon>Fungi incertae sedis</taxon>
        <taxon>Chytridiomycota</taxon>
        <taxon>Chytridiomycota incertae sedis</taxon>
        <taxon>Monoblepharidomycetes</taxon>
        <taxon>Monoblepharidales</taxon>
        <taxon>Gonapodyaceae</taxon>
        <taxon>Gonapodya</taxon>
    </lineage>
</organism>
<sequence>MEIFERLRQRLNSPGQSQRNLPSADPAAALAKSLSRFQRAWSLLLSALDTNKGGRGGDQRSSSGAAPRRRVSGYDGVAVERTDIPACVDEILRILTWEARTTQDNEAFGPCLEFAIDHNLFQRLVTLASTDVPVGSLRECARLFSDLVSAVPPRLITQKAIHTPLSQVLDIFADLAERTTRGSGVLGPTAAAPNGPQTILYEEQTAELAFNLARSIREYPQLLNVFFDRGAVSTPSTSPPNTPPRSPQSHRRNLSVVSVTATDAKTGVSLTAESRSSGQKKTSVVHSSSSSPSPWSVVAAGDMLSLKSHRDGTPGRPNDDDTSQAGVSVEPRSTTTFPLLSLILNFLHKSSRSGDFGRQALVYVSHQATSGSPLEQHLKDARLAELLTAAMGASWAEGFGEREVKREAWRREVKASRAVMEARQAREAASAKGNVDRAKAMPGSHEPPSTASSTSSLVLPPPELPDPLASFLSLLENFSTLLEVCPSSLLCTDLLASFRSLFLEQVLLPELREQAPPEVVTGTSRLVERAPDGPVRAMVVGVLTSPESRNALLRGLLGEDPASRPGRAELERREPAAVAGMRLITSLVSAGGGDALFSGWNWIKGEADGREEVERYLALAAKLNCMDGETDNALEKNPLSDLQLSDSSRRLGAYLEDIEATMGVKTEETFIGWDVDPIPKKGPERCSPEGCMDNPPKKDERSAVTSEDTLLHPLGDDSSPALADDLLVYVLTRLDDFFNNTSEFNLALTGLVTTLATTMTQGGLFVRLFFADSVNPAAQSVFSCLQSSLRIVEDRRREFEKRGAAGRFPEFVGKARVGMERDALATVNRVSGVAAGDELSDKARLREFWRNVVILQEFTKECVAVVECCAVVER</sequence>
<dbReference type="Proteomes" id="UP000070544">
    <property type="component" value="Unassembled WGS sequence"/>
</dbReference>
<evidence type="ECO:0000313" key="3">
    <source>
        <dbReference type="Proteomes" id="UP000070544"/>
    </source>
</evidence>
<dbReference type="PANTHER" id="PTHR21705">
    <property type="entry name" value="RAI16 PROTEIN-RELATED"/>
    <property type="match status" value="1"/>
</dbReference>
<feature type="compositionally biased region" description="Polar residues" evidence="1">
    <location>
        <begin position="266"/>
        <end position="282"/>
    </location>
</feature>
<evidence type="ECO:0000256" key="1">
    <source>
        <dbReference type="SAM" id="MobiDB-lite"/>
    </source>
</evidence>
<feature type="compositionally biased region" description="Low complexity" evidence="1">
    <location>
        <begin position="444"/>
        <end position="458"/>
    </location>
</feature>
<feature type="region of interest" description="Disordered" evidence="1">
    <location>
        <begin position="424"/>
        <end position="460"/>
    </location>
</feature>
<feature type="compositionally biased region" description="Basic and acidic residues" evidence="1">
    <location>
        <begin position="308"/>
        <end position="319"/>
    </location>
</feature>
<dbReference type="OrthoDB" id="5350595at2759"/>
<gene>
    <name evidence="2" type="ORF">M427DRAFT_133438</name>
</gene>
<dbReference type="Pfam" id="PF10257">
    <property type="entry name" value="RAI16-like"/>
    <property type="match status" value="1"/>
</dbReference>
<feature type="region of interest" description="Disordered" evidence="1">
    <location>
        <begin position="233"/>
        <end position="253"/>
    </location>
</feature>